<feature type="region of interest" description="Disordered" evidence="1">
    <location>
        <begin position="369"/>
        <end position="391"/>
    </location>
</feature>
<keyword evidence="2" id="KW-1133">Transmembrane helix</keyword>
<evidence type="ECO:0000256" key="1">
    <source>
        <dbReference type="SAM" id="MobiDB-lite"/>
    </source>
</evidence>
<organism evidence="3 4">
    <name type="scientific">Caenorhabditis japonica</name>
    <dbReference type="NCBI Taxonomy" id="281687"/>
    <lineage>
        <taxon>Eukaryota</taxon>
        <taxon>Metazoa</taxon>
        <taxon>Ecdysozoa</taxon>
        <taxon>Nematoda</taxon>
        <taxon>Chromadorea</taxon>
        <taxon>Rhabditida</taxon>
        <taxon>Rhabditina</taxon>
        <taxon>Rhabditomorpha</taxon>
        <taxon>Rhabditoidea</taxon>
        <taxon>Rhabditidae</taxon>
        <taxon>Peloderinae</taxon>
        <taxon>Caenorhabditis</taxon>
    </lineage>
</organism>
<dbReference type="Proteomes" id="UP000005237">
    <property type="component" value="Unassembled WGS sequence"/>
</dbReference>
<name>A0A8R1HTS4_CAEJA</name>
<reference evidence="3" key="2">
    <citation type="submission" date="2022-06" db="UniProtKB">
        <authorList>
            <consortium name="EnsemblMetazoa"/>
        </authorList>
    </citation>
    <scope>IDENTIFICATION</scope>
    <source>
        <strain evidence="3">DF5081</strain>
    </source>
</reference>
<feature type="transmembrane region" description="Helical" evidence="2">
    <location>
        <begin position="12"/>
        <end position="39"/>
    </location>
</feature>
<feature type="transmembrane region" description="Helical" evidence="2">
    <location>
        <begin position="657"/>
        <end position="679"/>
    </location>
</feature>
<feature type="compositionally biased region" description="Basic residues" evidence="1">
    <location>
        <begin position="291"/>
        <end position="306"/>
    </location>
</feature>
<feature type="compositionally biased region" description="Polar residues" evidence="1">
    <location>
        <begin position="373"/>
        <end position="385"/>
    </location>
</feature>
<accession>A0A8R1HTS4</accession>
<proteinExistence type="predicted"/>
<dbReference type="AlphaFoldDB" id="A0A8R1HTS4"/>
<feature type="transmembrane region" description="Helical" evidence="2">
    <location>
        <begin position="586"/>
        <end position="608"/>
    </location>
</feature>
<keyword evidence="4" id="KW-1185">Reference proteome</keyword>
<feature type="compositionally biased region" description="Basic residues" evidence="1">
    <location>
        <begin position="257"/>
        <end position="273"/>
    </location>
</feature>
<feature type="compositionally biased region" description="Polar residues" evidence="1">
    <location>
        <begin position="321"/>
        <end position="339"/>
    </location>
</feature>
<evidence type="ECO:0000256" key="2">
    <source>
        <dbReference type="SAM" id="Phobius"/>
    </source>
</evidence>
<keyword evidence="2" id="KW-0472">Membrane</keyword>
<keyword evidence="2" id="KW-0812">Transmembrane</keyword>
<reference evidence="4" key="1">
    <citation type="submission" date="2010-08" db="EMBL/GenBank/DDBJ databases">
        <authorList>
            <consortium name="Caenorhabditis japonica Sequencing Consortium"/>
            <person name="Wilson R.K."/>
        </authorList>
    </citation>
    <scope>NUCLEOTIDE SEQUENCE [LARGE SCALE GENOMIC DNA]</scope>
    <source>
        <strain evidence="4">DF5081</strain>
    </source>
</reference>
<feature type="region of interest" description="Disordered" evidence="1">
    <location>
        <begin position="441"/>
        <end position="465"/>
    </location>
</feature>
<feature type="region of interest" description="Disordered" evidence="1">
    <location>
        <begin position="235"/>
        <end position="342"/>
    </location>
</feature>
<evidence type="ECO:0000313" key="4">
    <source>
        <dbReference type="Proteomes" id="UP000005237"/>
    </source>
</evidence>
<protein>
    <submittedName>
        <fullName evidence="3">Uncharacterized protein</fullName>
    </submittedName>
</protein>
<feature type="compositionally biased region" description="Low complexity" evidence="1">
    <location>
        <begin position="241"/>
        <end position="256"/>
    </location>
</feature>
<feature type="compositionally biased region" description="Polar residues" evidence="1">
    <location>
        <begin position="281"/>
        <end position="290"/>
    </location>
</feature>
<feature type="transmembrane region" description="Helical" evidence="2">
    <location>
        <begin position="620"/>
        <end position="645"/>
    </location>
</feature>
<dbReference type="EnsemblMetazoa" id="CJA11544.1">
    <property type="protein sequence ID" value="CJA11544.1"/>
    <property type="gene ID" value="WBGene00130748"/>
</dbReference>
<evidence type="ECO:0000313" key="3">
    <source>
        <dbReference type="EnsemblMetazoa" id="CJA11544.1"/>
    </source>
</evidence>
<sequence>MKKLLHTFRKNGLFLGCPLGVVLVLIVLCKCLFISFWIIREYETFDFRCSTWNGNGPLDTVYRAKRWALFGSTDPRKFSKNSEDEDEDEDSIRTVVQEAIKKKPLYSRSTSQVTTIDSPKIDARLDFGPLPPNFQRRIDSNHIPEETNDEYDDLPMTTMVTLTNTQIVPLRGDDQGVVKMKTIRNRVEKVGSGEEQFIEIDIENAPRIYVSKIKSRQGEDQDEAHFDLFKDWSKKEDVSQKTSSTSTTKTTAATATKHPKKKGKGLKKAKKLKALKEADAQLSQNLTTSTKKPRKGNKKGKLHKKLKQEEVTKQPRHLVGKSSSAPTTPNPHVSSSSWINGVLDPRDPNFSNKGEIRGYPMQKATRLPVPSIQPKTSPQTTTVSAISEVKTSESSEEKLKISDSTRMMWDMDELKYTTLLGPKTTEQTKFDVKSEDVEKSQAEKFETSTVKENTTEKPLPGGMSKSIWDQKKEEFEAYTPTISKQELQPVTNDPHIFMIPSTSTSSPQPFFPSSFDIPHFPPSETPYYVEVNEADTETYYVKDVTPMHHGVLMRQQEETTTKPYDPLHLEMEIVKLKDSSTCLARLAFDVWCLFVLFSSVPFVMGICVPRWSLFVLHIVFDFLFLVVGFVTSLTIAIMSSIMYFLIDEMTSDTLFEFLLVAFVIDIILILYSIVVGVTYRCCCRLIDNSIKDQSINYSVSNHGEPV</sequence>